<feature type="transmembrane region" description="Helical" evidence="6">
    <location>
        <begin position="13"/>
        <end position="33"/>
    </location>
</feature>
<dbReference type="CDD" id="cd12913">
    <property type="entry name" value="PDC1_MCP_like"/>
    <property type="match status" value="1"/>
</dbReference>
<evidence type="ECO:0000256" key="4">
    <source>
        <dbReference type="ARBA" id="ARBA00022989"/>
    </source>
</evidence>
<dbReference type="InterPro" id="IPR029787">
    <property type="entry name" value="Nucleotide_cyclase"/>
</dbReference>
<dbReference type="GO" id="GO:0052621">
    <property type="term" value="F:diguanylate cyclase activity"/>
    <property type="evidence" value="ECO:0007669"/>
    <property type="project" value="TreeGrafter"/>
</dbReference>
<keyword evidence="4 6" id="KW-1133">Transmembrane helix</keyword>
<evidence type="ECO:0000256" key="1">
    <source>
        <dbReference type="ARBA" id="ARBA00004651"/>
    </source>
</evidence>
<protein>
    <submittedName>
        <fullName evidence="8">GGDEF domain-containing protein</fullName>
    </submittedName>
</protein>
<accession>A0A8J8MBK9</accession>
<gene>
    <name evidence="8" type="ORF">HYG85_13890</name>
</gene>
<keyword evidence="9" id="KW-1185">Reference proteome</keyword>
<proteinExistence type="predicted"/>
<sequence length="492" mass="57001">MCNKLKSNLDLKIIIRSFIIIFTVFSISSIFVYQQTTKKFRTDTTKQICLKSQLVNKDITNIFENKKIISDIIEADEDVHNYLLEVKDRNDITTNILYPKVINNFKNIIKSHDDIYTIWVANEQANFYIDAIGNSDSSNYDIYKRPWREQVAGSDEVILTDPYIEYGTSIKVISIIKALKQDNKIIGYVGIDITLDKIFTIMENYIVGKKGMNFLINKDYEFIYSYVGENEEDIVFKNKLIERVKTLDKDCRDYKKITYKQNKYFIYHHEIDLNGWGIIQLIPENDIDQDINDFLKIMLIIFSIAAISLLIIIIMEGIMYKLRENRLKIQARTDSLTGSINRSYFMELAKHEFCLAKKENRKFNLLMIDIDYFKSVNDNYGHHIGDVVLENMARLSVSLLGKNAIFGRVGGEEFAAIIMDIDEMEAFIAAEDLRTKISNMDINTDKGNISINVSIGLTSMKNSDIQLKEILKRADEAMYEAKKSGRNKVKIK</sequence>
<dbReference type="KEGG" id="vgu:HYG85_13890"/>
<evidence type="ECO:0000256" key="5">
    <source>
        <dbReference type="ARBA" id="ARBA00023136"/>
    </source>
</evidence>
<dbReference type="SUPFAM" id="SSF55073">
    <property type="entry name" value="Nucleotide cyclase"/>
    <property type="match status" value="1"/>
</dbReference>
<evidence type="ECO:0000256" key="6">
    <source>
        <dbReference type="SAM" id="Phobius"/>
    </source>
</evidence>
<dbReference type="Proteomes" id="UP000677305">
    <property type="component" value="Chromosome"/>
</dbReference>
<dbReference type="Pfam" id="PF00990">
    <property type="entry name" value="GGDEF"/>
    <property type="match status" value="1"/>
</dbReference>
<dbReference type="FunFam" id="3.30.70.270:FF:000001">
    <property type="entry name" value="Diguanylate cyclase domain protein"/>
    <property type="match status" value="1"/>
</dbReference>
<dbReference type="InterPro" id="IPR029151">
    <property type="entry name" value="Sensor-like_sf"/>
</dbReference>
<feature type="transmembrane region" description="Helical" evidence="6">
    <location>
        <begin position="297"/>
        <end position="320"/>
    </location>
</feature>
<dbReference type="Gene3D" id="3.30.450.20">
    <property type="entry name" value="PAS domain"/>
    <property type="match status" value="2"/>
</dbReference>
<dbReference type="Pfam" id="PF02743">
    <property type="entry name" value="dCache_1"/>
    <property type="match status" value="1"/>
</dbReference>
<dbReference type="RefSeq" id="WP_212690184.1">
    <property type="nucleotide sequence ID" value="NZ_CP058561.1"/>
</dbReference>
<dbReference type="SUPFAM" id="SSF103190">
    <property type="entry name" value="Sensory domain-like"/>
    <property type="match status" value="1"/>
</dbReference>
<evidence type="ECO:0000259" key="7">
    <source>
        <dbReference type="PROSITE" id="PS50887"/>
    </source>
</evidence>
<dbReference type="PANTHER" id="PTHR45138:SF9">
    <property type="entry name" value="DIGUANYLATE CYCLASE DGCM-RELATED"/>
    <property type="match status" value="1"/>
</dbReference>
<dbReference type="EMBL" id="CP058561">
    <property type="protein sequence ID" value="QUH29942.1"/>
    <property type="molecule type" value="Genomic_DNA"/>
</dbReference>
<dbReference type="PROSITE" id="PS50887">
    <property type="entry name" value="GGDEF"/>
    <property type="match status" value="1"/>
</dbReference>
<dbReference type="InterPro" id="IPR043128">
    <property type="entry name" value="Rev_trsase/Diguanyl_cyclase"/>
</dbReference>
<keyword evidence="2" id="KW-1003">Cell membrane</keyword>
<dbReference type="InterPro" id="IPR000160">
    <property type="entry name" value="GGDEF_dom"/>
</dbReference>
<evidence type="ECO:0000256" key="3">
    <source>
        <dbReference type="ARBA" id="ARBA00022692"/>
    </source>
</evidence>
<dbReference type="InterPro" id="IPR050469">
    <property type="entry name" value="Diguanylate_Cyclase"/>
</dbReference>
<evidence type="ECO:0000313" key="8">
    <source>
        <dbReference type="EMBL" id="QUH29942.1"/>
    </source>
</evidence>
<evidence type="ECO:0000256" key="2">
    <source>
        <dbReference type="ARBA" id="ARBA00022475"/>
    </source>
</evidence>
<keyword evidence="3 6" id="KW-0812">Transmembrane</keyword>
<name>A0A8J8MBK9_9FIRM</name>
<dbReference type="CDD" id="cd01949">
    <property type="entry name" value="GGDEF"/>
    <property type="match status" value="1"/>
</dbReference>
<dbReference type="AlphaFoldDB" id="A0A8J8MBK9"/>
<comment type="subcellular location">
    <subcellularLocation>
        <location evidence="1">Cell membrane</location>
        <topology evidence="1">Multi-pass membrane protein</topology>
    </subcellularLocation>
</comment>
<reference evidence="8 9" key="1">
    <citation type="submission" date="2020-07" db="EMBL/GenBank/DDBJ databases">
        <title>Vallitalea guaymasensis genome.</title>
        <authorList>
            <person name="Postec A."/>
        </authorList>
    </citation>
    <scope>NUCLEOTIDE SEQUENCE [LARGE SCALE GENOMIC DNA]</scope>
    <source>
        <strain evidence="8 9">Ra1766G1</strain>
    </source>
</reference>
<dbReference type="SMART" id="SM00267">
    <property type="entry name" value="GGDEF"/>
    <property type="match status" value="1"/>
</dbReference>
<dbReference type="GO" id="GO:0005886">
    <property type="term" value="C:plasma membrane"/>
    <property type="evidence" value="ECO:0007669"/>
    <property type="project" value="UniProtKB-SubCell"/>
</dbReference>
<keyword evidence="5 6" id="KW-0472">Membrane</keyword>
<evidence type="ECO:0000313" key="9">
    <source>
        <dbReference type="Proteomes" id="UP000677305"/>
    </source>
</evidence>
<organism evidence="8 9">
    <name type="scientific">Vallitalea guaymasensis</name>
    <dbReference type="NCBI Taxonomy" id="1185412"/>
    <lineage>
        <taxon>Bacteria</taxon>
        <taxon>Bacillati</taxon>
        <taxon>Bacillota</taxon>
        <taxon>Clostridia</taxon>
        <taxon>Lachnospirales</taxon>
        <taxon>Vallitaleaceae</taxon>
        <taxon>Vallitalea</taxon>
    </lineage>
</organism>
<dbReference type="NCBIfam" id="TIGR00254">
    <property type="entry name" value="GGDEF"/>
    <property type="match status" value="1"/>
</dbReference>
<feature type="domain" description="GGDEF" evidence="7">
    <location>
        <begin position="361"/>
        <end position="492"/>
    </location>
</feature>
<dbReference type="PANTHER" id="PTHR45138">
    <property type="entry name" value="REGULATORY COMPONENTS OF SENSORY TRANSDUCTION SYSTEM"/>
    <property type="match status" value="1"/>
</dbReference>
<dbReference type="InterPro" id="IPR033479">
    <property type="entry name" value="dCache_1"/>
</dbReference>
<dbReference type="Gene3D" id="3.30.70.270">
    <property type="match status" value="1"/>
</dbReference>